<protein>
    <submittedName>
        <fullName evidence="1">Uncharacterized protein</fullName>
    </submittedName>
</protein>
<evidence type="ECO:0000313" key="1">
    <source>
        <dbReference type="EMBL" id="ASN04346.1"/>
    </source>
</evidence>
<evidence type="ECO:0000313" key="2">
    <source>
        <dbReference type="Proteomes" id="UP000204391"/>
    </source>
</evidence>
<proteinExistence type="predicted"/>
<dbReference type="EMBL" id="CP022437">
    <property type="protein sequence ID" value="ASN04346.1"/>
    <property type="molecule type" value="Genomic_DNA"/>
</dbReference>
<sequence length="216" mass="24426">MIDKKVIEEIVVNILKKEGITSKGAKPTLLVICSEDPEENTLEILRQHWRITILDPANDEVPFGTNQAVFLDVNQDLLVKGALGIADTKESLFFSKLVMQESKIQFVPSAALNWLLHSSDGYPSNSSYKDLLSNYCEILRGFGVSFLSIEEIVPEEVPTTFYAQKNIPNYEGKLLTQDVVKTWQKKEIYITKKTIVTPLARDVARELKIEIHKSES</sequence>
<gene>
    <name evidence="1" type="ORF">CFK40_04645</name>
</gene>
<dbReference type="RefSeq" id="WP_089531016.1">
    <property type="nucleotide sequence ID" value="NZ_CP022437.1"/>
</dbReference>
<dbReference type="AlphaFoldDB" id="A0A221M9L9"/>
<name>A0A221M9L9_9BACI</name>
<reference evidence="1 2" key="1">
    <citation type="journal article" date="2003" name="Int. J. Syst. Evol. Microbiol.">
        <title>Virgibacillus carmonensis sp. nov., Virgibacillus necropolis sp. nov. and Virgibacillus picturae sp. nov., three novel species isolated from deteriorated mural paintings, transfer of the species of the genus salibacillus to Virgibacillus, as Virgibacillus marismortui comb. nov. and Virgibacillus salexigens comb. nov., and emended description of the genus Virgibacillus.</title>
        <authorList>
            <person name="Heyrman J."/>
            <person name="Logan N.A."/>
            <person name="Busse H.J."/>
            <person name="Balcaen A."/>
            <person name="Lebbe L."/>
            <person name="Rodriguez-Diaz M."/>
            <person name="Swings J."/>
            <person name="De Vos P."/>
        </authorList>
    </citation>
    <scope>NUCLEOTIDE SEQUENCE [LARGE SCALE GENOMIC DNA]</scope>
    <source>
        <strain evidence="1 2">LMG 19488</strain>
    </source>
</reference>
<dbReference type="Proteomes" id="UP000204391">
    <property type="component" value="Chromosome"/>
</dbReference>
<keyword evidence="2" id="KW-1185">Reference proteome</keyword>
<dbReference type="OrthoDB" id="212879at2"/>
<organism evidence="1 2">
    <name type="scientific">Virgibacillus necropolis</name>
    <dbReference type="NCBI Taxonomy" id="163877"/>
    <lineage>
        <taxon>Bacteria</taxon>
        <taxon>Bacillati</taxon>
        <taxon>Bacillota</taxon>
        <taxon>Bacilli</taxon>
        <taxon>Bacillales</taxon>
        <taxon>Bacillaceae</taxon>
        <taxon>Virgibacillus</taxon>
    </lineage>
</organism>
<accession>A0A221M9L9</accession>
<dbReference type="KEGG" id="vne:CFK40_04645"/>